<evidence type="ECO:0000256" key="6">
    <source>
        <dbReference type="SAM" id="Phobius"/>
    </source>
</evidence>
<dbReference type="PIRSF" id="PIRSF035875">
    <property type="entry name" value="RNase_BN"/>
    <property type="match status" value="1"/>
</dbReference>
<keyword evidence="2" id="KW-1003">Cell membrane</keyword>
<feature type="transmembrane region" description="Helical" evidence="6">
    <location>
        <begin position="129"/>
        <end position="154"/>
    </location>
</feature>
<keyword evidence="7" id="KW-0378">Hydrolase</keyword>
<evidence type="ECO:0000256" key="5">
    <source>
        <dbReference type="ARBA" id="ARBA00023136"/>
    </source>
</evidence>
<accession>A0A916NHM5</accession>
<evidence type="ECO:0000256" key="2">
    <source>
        <dbReference type="ARBA" id="ARBA00022475"/>
    </source>
</evidence>
<dbReference type="Pfam" id="PF03631">
    <property type="entry name" value="Virul_fac_BrkB"/>
    <property type="match status" value="1"/>
</dbReference>
<dbReference type="PANTHER" id="PTHR30213:SF0">
    <property type="entry name" value="UPF0761 MEMBRANE PROTEIN YIHY"/>
    <property type="match status" value="1"/>
</dbReference>
<keyword evidence="3 6" id="KW-0812">Transmembrane</keyword>
<dbReference type="NCBIfam" id="TIGR00765">
    <property type="entry name" value="yihY_not_rbn"/>
    <property type="match status" value="1"/>
</dbReference>
<keyword evidence="8" id="KW-1185">Reference proteome</keyword>
<dbReference type="AlphaFoldDB" id="A0A916NHM5"/>
<dbReference type="PANTHER" id="PTHR30213">
    <property type="entry name" value="INNER MEMBRANE PROTEIN YHJD"/>
    <property type="match status" value="1"/>
</dbReference>
<feature type="transmembrane region" description="Helical" evidence="6">
    <location>
        <begin position="230"/>
        <end position="256"/>
    </location>
</feature>
<keyword evidence="5 6" id="KW-0472">Membrane</keyword>
<protein>
    <submittedName>
        <fullName evidence="7">Ribonuclease BN</fullName>
        <ecNumber evidence="7">3.1.-.-</ecNumber>
    </submittedName>
</protein>
<comment type="subcellular location">
    <subcellularLocation>
        <location evidence="1">Cell membrane</location>
        <topology evidence="1">Multi-pass membrane protein</topology>
    </subcellularLocation>
</comment>
<evidence type="ECO:0000256" key="1">
    <source>
        <dbReference type="ARBA" id="ARBA00004651"/>
    </source>
</evidence>
<keyword evidence="4 6" id="KW-1133">Transmembrane helix</keyword>
<comment type="caution">
    <text evidence="7">The sequence shown here is derived from an EMBL/GenBank/DDBJ whole genome shotgun (WGS) entry which is preliminary data.</text>
</comment>
<evidence type="ECO:0000256" key="3">
    <source>
        <dbReference type="ARBA" id="ARBA00022692"/>
    </source>
</evidence>
<evidence type="ECO:0000313" key="8">
    <source>
        <dbReference type="Proteomes" id="UP000742786"/>
    </source>
</evidence>
<proteinExistence type="predicted"/>
<reference evidence="7" key="1">
    <citation type="submission" date="2021-04" db="EMBL/GenBank/DDBJ databases">
        <authorList>
            <person name="Hornung B."/>
        </authorList>
    </citation>
    <scope>NUCLEOTIDE SEQUENCE</scope>
    <source>
        <strain evidence="7">G5G6</strain>
    </source>
</reference>
<feature type="transmembrane region" description="Helical" evidence="6">
    <location>
        <begin position="200"/>
        <end position="224"/>
    </location>
</feature>
<dbReference type="Proteomes" id="UP000742786">
    <property type="component" value="Unassembled WGS sequence"/>
</dbReference>
<dbReference type="GO" id="GO:0005886">
    <property type="term" value="C:plasma membrane"/>
    <property type="evidence" value="ECO:0007669"/>
    <property type="project" value="UniProtKB-SubCell"/>
</dbReference>
<sequence>MHLLTLPFRLIRRFLSGQYSQTAAALSFATLLGLVPMIAVAAAVLSHLPLADAIAASIRKLLMSNLLPDKAGGIIANYVSQFALKAQRLTWIGLGALALTAIVQMLTIEHAFNGIWNVRESRPLAKRVAMHLLALIFGPLIFGGSFAITTYLAGASLGLVEEWRSLTATVFKLLSFAFITGIFALIYWKLPNRPVVWRHALMGGLLAAAGFSGLHWVFAGYIVGDSNYRAMYGAFAAIPVFLLWLYLSWSVILVGAMMTADLGGVMPGGRR</sequence>
<evidence type="ECO:0000313" key="7">
    <source>
        <dbReference type="EMBL" id="CAG4883541.1"/>
    </source>
</evidence>
<dbReference type="EMBL" id="CAJQUM010000001">
    <property type="protein sequence ID" value="CAG4883541.1"/>
    <property type="molecule type" value="Genomic_DNA"/>
</dbReference>
<gene>
    <name evidence="7" type="ORF">GTOL_11424</name>
</gene>
<dbReference type="InterPro" id="IPR017039">
    <property type="entry name" value="Virul_fac_BrkB"/>
</dbReference>
<dbReference type="RefSeq" id="WP_220635499.1">
    <property type="nucleotide sequence ID" value="NZ_CAJQUM010000001.1"/>
</dbReference>
<feature type="transmembrane region" description="Helical" evidence="6">
    <location>
        <begin position="166"/>
        <end position="188"/>
    </location>
</feature>
<evidence type="ECO:0000256" key="4">
    <source>
        <dbReference type="ARBA" id="ARBA00022989"/>
    </source>
</evidence>
<feature type="transmembrane region" description="Helical" evidence="6">
    <location>
        <begin position="89"/>
        <end position="108"/>
    </location>
</feature>
<name>A0A916NHM5_9PROT</name>
<dbReference type="EC" id="3.1.-.-" evidence="7"/>
<organism evidence="7 8">
    <name type="scientific">Georgfuchsia toluolica</name>
    <dbReference type="NCBI Taxonomy" id="424218"/>
    <lineage>
        <taxon>Bacteria</taxon>
        <taxon>Pseudomonadati</taxon>
        <taxon>Pseudomonadota</taxon>
        <taxon>Betaproteobacteria</taxon>
        <taxon>Nitrosomonadales</taxon>
        <taxon>Sterolibacteriaceae</taxon>
        <taxon>Georgfuchsia</taxon>
    </lineage>
</organism>
<dbReference type="GO" id="GO:0016787">
    <property type="term" value="F:hydrolase activity"/>
    <property type="evidence" value="ECO:0007669"/>
    <property type="project" value="UniProtKB-KW"/>
</dbReference>